<reference evidence="1 2" key="1">
    <citation type="submission" date="2019-07" db="EMBL/GenBank/DDBJ databases">
        <title>Genomic Encyclopedia of Archaeal and Bacterial Type Strains, Phase II (KMG-II): from individual species to whole genera.</title>
        <authorList>
            <person name="Goeker M."/>
        </authorList>
    </citation>
    <scope>NUCLEOTIDE SEQUENCE [LARGE SCALE GENOMIC DNA]</scope>
    <source>
        <strain evidence="1 2">ATCC BAA-1854</strain>
    </source>
</reference>
<keyword evidence="2" id="KW-1185">Reference proteome</keyword>
<comment type="caution">
    <text evidence="1">The sequence shown here is derived from an EMBL/GenBank/DDBJ whole genome shotgun (WGS) entry which is preliminary data.</text>
</comment>
<dbReference type="EMBL" id="VLLI01000011">
    <property type="protein sequence ID" value="TWI97282.1"/>
    <property type="molecule type" value="Genomic_DNA"/>
</dbReference>
<evidence type="ECO:0000313" key="1">
    <source>
        <dbReference type="EMBL" id="TWI97282.1"/>
    </source>
</evidence>
<gene>
    <name evidence="1" type="ORF">JN11_03743</name>
</gene>
<name>A0A562TUN0_9SPHI</name>
<dbReference type="Proteomes" id="UP000317010">
    <property type="component" value="Unassembled WGS sequence"/>
</dbReference>
<accession>A0A562TUN0</accession>
<proteinExistence type="predicted"/>
<protein>
    <submittedName>
        <fullName evidence="1">Uncharacterized protein</fullName>
    </submittedName>
</protein>
<evidence type="ECO:0000313" key="2">
    <source>
        <dbReference type="Proteomes" id="UP000317010"/>
    </source>
</evidence>
<dbReference type="AlphaFoldDB" id="A0A562TUN0"/>
<sequence length="50" mass="5875">MNMMIIGQFQGRKNVLIAFKHDNYLIFFPPADVSCSDGKNSVWLKYFLLY</sequence>
<organism evidence="1 2">
    <name type="scientific">Mucilaginibacter frigoritolerans</name>
    <dbReference type="NCBI Taxonomy" id="652788"/>
    <lineage>
        <taxon>Bacteria</taxon>
        <taxon>Pseudomonadati</taxon>
        <taxon>Bacteroidota</taxon>
        <taxon>Sphingobacteriia</taxon>
        <taxon>Sphingobacteriales</taxon>
        <taxon>Sphingobacteriaceae</taxon>
        <taxon>Mucilaginibacter</taxon>
    </lineage>
</organism>